<sequence>MGRLRRKSSTAKEGSQQSKGQTAIDQFFCKGPAQRGGLFTQVGLPARKESHHNKGNRSCTTGNSLGSTALSPRVDPNSTAGKGAQILTPPR</sequence>
<evidence type="ECO:0000313" key="3">
    <source>
        <dbReference type="Proteomes" id="UP000838412"/>
    </source>
</evidence>
<feature type="region of interest" description="Disordered" evidence="1">
    <location>
        <begin position="1"/>
        <end position="24"/>
    </location>
</feature>
<keyword evidence="3" id="KW-1185">Reference proteome</keyword>
<dbReference type="EMBL" id="OV696700">
    <property type="protein sequence ID" value="CAH1247232.1"/>
    <property type="molecule type" value="Genomic_DNA"/>
</dbReference>
<dbReference type="Proteomes" id="UP000838412">
    <property type="component" value="Chromosome 15"/>
</dbReference>
<name>A0A8J9Z404_BRALA</name>
<protein>
    <submittedName>
        <fullName evidence="2">Hypp7855 protein</fullName>
    </submittedName>
</protein>
<evidence type="ECO:0000313" key="2">
    <source>
        <dbReference type="EMBL" id="CAH1247232.1"/>
    </source>
</evidence>
<dbReference type="AlphaFoldDB" id="A0A8J9Z404"/>
<gene>
    <name evidence="2" type="primary">Hypp7855</name>
    <name evidence="2" type="ORF">BLAG_LOCUS8971</name>
</gene>
<feature type="compositionally biased region" description="Polar residues" evidence="1">
    <location>
        <begin position="11"/>
        <end position="24"/>
    </location>
</feature>
<proteinExistence type="predicted"/>
<evidence type="ECO:0000256" key="1">
    <source>
        <dbReference type="SAM" id="MobiDB-lite"/>
    </source>
</evidence>
<accession>A0A8J9Z404</accession>
<feature type="compositionally biased region" description="Polar residues" evidence="1">
    <location>
        <begin position="56"/>
        <end position="80"/>
    </location>
</feature>
<organism evidence="2 3">
    <name type="scientific">Branchiostoma lanceolatum</name>
    <name type="common">Common lancelet</name>
    <name type="synonym">Amphioxus lanceolatum</name>
    <dbReference type="NCBI Taxonomy" id="7740"/>
    <lineage>
        <taxon>Eukaryota</taxon>
        <taxon>Metazoa</taxon>
        <taxon>Chordata</taxon>
        <taxon>Cephalochordata</taxon>
        <taxon>Leptocardii</taxon>
        <taxon>Amphioxiformes</taxon>
        <taxon>Branchiostomatidae</taxon>
        <taxon>Branchiostoma</taxon>
    </lineage>
</organism>
<feature type="region of interest" description="Disordered" evidence="1">
    <location>
        <begin position="47"/>
        <end position="91"/>
    </location>
</feature>
<reference evidence="2" key="1">
    <citation type="submission" date="2022-01" db="EMBL/GenBank/DDBJ databases">
        <authorList>
            <person name="Braso-Vives M."/>
        </authorList>
    </citation>
    <scope>NUCLEOTIDE SEQUENCE</scope>
</reference>